<dbReference type="Proteomes" id="UP000504621">
    <property type="component" value="Unplaced"/>
</dbReference>
<organism evidence="3 4">
    <name type="scientific">Herrania umbratica</name>
    <dbReference type="NCBI Taxonomy" id="108875"/>
    <lineage>
        <taxon>Eukaryota</taxon>
        <taxon>Viridiplantae</taxon>
        <taxon>Streptophyta</taxon>
        <taxon>Embryophyta</taxon>
        <taxon>Tracheophyta</taxon>
        <taxon>Spermatophyta</taxon>
        <taxon>Magnoliopsida</taxon>
        <taxon>eudicotyledons</taxon>
        <taxon>Gunneridae</taxon>
        <taxon>Pentapetalae</taxon>
        <taxon>rosids</taxon>
        <taxon>malvids</taxon>
        <taxon>Malvales</taxon>
        <taxon>Malvaceae</taxon>
        <taxon>Byttnerioideae</taxon>
        <taxon>Herrania</taxon>
    </lineage>
</organism>
<dbReference type="PANTHER" id="PTHR33067:SF31">
    <property type="entry name" value="RNA-DIRECTED DNA POLYMERASE"/>
    <property type="match status" value="1"/>
</dbReference>
<dbReference type="AlphaFoldDB" id="A0A6J0ZX64"/>
<evidence type="ECO:0000313" key="4">
    <source>
        <dbReference type="RefSeq" id="XP_021279280.1"/>
    </source>
</evidence>
<protein>
    <submittedName>
        <fullName evidence="4">LOW QUALITY PROTEIN: uncharacterized protein LOC110412945</fullName>
    </submittedName>
</protein>
<evidence type="ECO:0000259" key="2">
    <source>
        <dbReference type="Pfam" id="PF03732"/>
    </source>
</evidence>
<dbReference type="CDD" id="cd00303">
    <property type="entry name" value="retropepsin_like"/>
    <property type="match status" value="1"/>
</dbReference>
<dbReference type="RefSeq" id="XP_021279280.1">
    <property type="nucleotide sequence ID" value="XM_021423605.1"/>
</dbReference>
<accession>A0A6J0ZX64</accession>
<dbReference type="InterPro" id="IPR005162">
    <property type="entry name" value="Retrotrans_gag_dom"/>
</dbReference>
<evidence type="ECO:0000313" key="3">
    <source>
        <dbReference type="Proteomes" id="UP000504621"/>
    </source>
</evidence>
<dbReference type="Gene3D" id="2.40.70.10">
    <property type="entry name" value="Acid Proteases"/>
    <property type="match status" value="1"/>
</dbReference>
<feature type="region of interest" description="Disordered" evidence="1">
    <location>
        <begin position="494"/>
        <end position="515"/>
    </location>
</feature>
<dbReference type="GeneID" id="110412945"/>
<dbReference type="PANTHER" id="PTHR33067">
    <property type="entry name" value="RNA-DIRECTED DNA POLYMERASE-RELATED"/>
    <property type="match status" value="1"/>
</dbReference>
<feature type="domain" description="Retrotransposon gag" evidence="2">
    <location>
        <begin position="135"/>
        <end position="227"/>
    </location>
</feature>
<gene>
    <name evidence="4" type="primary">LOC110412945</name>
</gene>
<dbReference type="Pfam" id="PF13650">
    <property type="entry name" value="Asp_protease_2"/>
    <property type="match status" value="1"/>
</dbReference>
<evidence type="ECO:0000256" key="1">
    <source>
        <dbReference type="SAM" id="MobiDB-lite"/>
    </source>
</evidence>
<sequence length="854" mass="96610">MQRRNNLNLVPFDPDIERTFRRHRRENLQVATLNQTMAEDNNNNGNNAINLVPEANRALRDYVVPLVQGLHQSIRRPSINANNFEIKPAYIQMIQSSVQFSGLPSDDPNSHLVNFLEICDTFKYNGVTDDAIRLRLFPFSLRDKAKSWLNSLPNGSITTWEDLAQKFLAKFFPPAKTAKMRNDITSFIQFDGESLYEAWERFKELLRRCPHHGIPDWLQVQTFYNGLVGSIKTIIDAAAGGALMSKNAVDAYNLLEEMASNNYQWPSERSGSRKAVGAYEIDALGTLTTQVAALSKKLDTLGVHAVQNSLVVCEMCGDSHSYDQCPYNSESVQFVGNFNRQQNNPYSNTYNPGWRNHPNFSWSNNAGPSNPKPIMPPGFQQQARPQIPEKKSQLEELLLQYISKTDAIIQSQGASLRNLETQVGQLANSINNRPQGSLPSDTQINPKGKEQCQAITLRSGKEIEGVNQKAVESEIEHVDKEGMCENEIEIQQKDDDKAENQGTSQVIHPPPPFPQRLQKQKLEKQFQKFLNVFKKLHINIPFAEALEQMPSYVKFLKDILSKKRKLGEFETVFLTEECSAILQNKLPPKLKDPGSFTIPCTIGNLFFTKALSDLGASINLMPWSIFEKLGLGECKPTSVTLQLADRSYVYPRGIIEDVLVKVDKFIFPVDFLILDMEEDRQIPIILGRPFLATAGAIIDVREGKISFKVGEEVVEFNIFNASKHPSSTNYCDRVELIDEGKGELISPPTSEQASTFEFKPPPPPMRPKQSPKEHPPALSNCPFEIGQQVMMLSRSYFKLFPWKHKERWWGPFKVVKAYPCGIIEIDSEDTGTFMVNGLSLRPYFEDEELQKGVL</sequence>
<proteinExistence type="predicted"/>
<dbReference type="OrthoDB" id="1001782at2759"/>
<dbReference type="Pfam" id="PF03732">
    <property type="entry name" value="Retrotrans_gag"/>
    <property type="match status" value="1"/>
</dbReference>
<feature type="region of interest" description="Disordered" evidence="1">
    <location>
        <begin position="743"/>
        <end position="779"/>
    </location>
</feature>
<name>A0A6J0ZX64_9ROSI</name>
<reference evidence="4" key="1">
    <citation type="submission" date="2025-08" db="UniProtKB">
        <authorList>
            <consortium name="RefSeq"/>
        </authorList>
    </citation>
    <scope>IDENTIFICATION</scope>
    <source>
        <tissue evidence="4">Leaf</tissue>
    </source>
</reference>
<keyword evidence="3" id="KW-1185">Reference proteome</keyword>
<dbReference type="InterPro" id="IPR021109">
    <property type="entry name" value="Peptidase_aspartic_dom_sf"/>
</dbReference>